<sequence>MPRRKDKDPNAFPTQQLFILAICRFSEPIAFTSILAYTFVMVKDLGVAPEDASFYAGLLVSAYAVAEAFTSMGWGALSDRIGRKPVVLSGLVGVALSSLIFGLSQTYWVAFAARLLGGALNGNVSVMQTMVAEMVKRPEHEPIAYAVQPFVWSLGTIVGSAMGGFLAQPAKFYPGHFSKDGLWGRYPYLLPNLVAVALG</sequence>
<accession>A0A0C4DN64</accession>
<dbReference type="Gene3D" id="1.20.1250.20">
    <property type="entry name" value="MFS general substrate transporter like domains"/>
    <property type="match status" value="1"/>
</dbReference>
<reference evidence="10" key="1">
    <citation type="submission" date="2010-05" db="EMBL/GenBank/DDBJ databases">
        <title>The genome sequence of Magnaporthe poae strain ATCC 64411.</title>
        <authorList>
            <person name="Ma L.-J."/>
            <person name="Dead R."/>
            <person name="Young S."/>
            <person name="Zeng Q."/>
            <person name="Koehrsen M."/>
            <person name="Alvarado L."/>
            <person name="Berlin A."/>
            <person name="Chapman S.B."/>
            <person name="Chen Z."/>
            <person name="Freedman E."/>
            <person name="Gellesch M."/>
            <person name="Goldberg J."/>
            <person name="Griggs A."/>
            <person name="Gujja S."/>
            <person name="Heilman E.R."/>
            <person name="Heiman D."/>
            <person name="Hepburn T."/>
            <person name="Howarth C."/>
            <person name="Jen D."/>
            <person name="Larson L."/>
            <person name="Mehta T."/>
            <person name="Neiman D."/>
            <person name="Pearson M."/>
            <person name="Roberts A."/>
            <person name="Saif S."/>
            <person name="Shea T."/>
            <person name="Shenoy N."/>
            <person name="Sisk P."/>
            <person name="Stolte C."/>
            <person name="Sykes S."/>
            <person name="Walk T."/>
            <person name="White J."/>
            <person name="Yandava C."/>
            <person name="Haas B."/>
            <person name="Nusbaum C."/>
            <person name="Birren B."/>
        </authorList>
    </citation>
    <scope>NUCLEOTIDE SEQUENCE [LARGE SCALE GENOMIC DNA]</scope>
    <source>
        <strain evidence="10">ATCC 64411 / 73-15</strain>
    </source>
</reference>
<evidence type="ECO:0000256" key="5">
    <source>
        <dbReference type="ARBA" id="ARBA00023136"/>
    </source>
</evidence>
<dbReference type="AlphaFoldDB" id="A0A0C4DN64"/>
<reference evidence="9" key="4">
    <citation type="journal article" date="2015" name="G3 (Bethesda)">
        <title>Genome sequences of three phytopathogenic species of the Magnaporthaceae family of fungi.</title>
        <authorList>
            <person name="Okagaki L.H."/>
            <person name="Nunes C.C."/>
            <person name="Sailsbery J."/>
            <person name="Clay B."/>
            <person name="Brown D."/>
            <person name="John T."/>
            <person name="Oh Y."/>
            <person name="Young N."/>
            <person name="Fitzgerald M."/>
            <person name="Haas B.J."/>
            <person name="Zeng Q."/>
            <person name="Young S."/>
            <person name="Adiconis X."/>
            <person name="Fan L."/>
            <person name="Levin J.Z."/>
            <person name="Mitchell T.K."/>
            <person name="Okubara P.A."/>
            <person name="Farman M.L."/>
            <person name="Kohn L.M."/>
            <person name="Birren B."/>
            <person name="Ma L.-J."/>
            <person name="Dean R.A."/>
        </authorList>
    </citation>
    <scope>NUCLEOTIDE SEQUENCE</scope>
    <source>
        <strain evidence="9">ATCC 64411 / 73-15</strain>
    </source>
</reference>
<evidence type="ECO:0000313" key="8">
    <source>
        <dbReference type="EMBL" id="KLU82166.1"/>
    </source>
</evidence>
<comment type="subcellular location">
    <subcellularLocation>
        <location evidence="1">Membrane</location>
        <topology evidence="1">Multi-pass membrane protein</topology>
    </subcellularLocation>
</comment>
<dbReference type="PANTHER" id="PTHR23504:SF2">
    <property type="entry name" value="TRANSPORTER, PUTATIVE (AFU_ORTHOLOGUE AFUA_8G04150)-RELATED"/>
    <property type="match status" value="1"/>
</dbReference>
<dbReference type="EMBL" id="GL876966">
    <property type="protein sequence ID" value="KLU82166.1"/>
    <property type="molecule type" value="Genomic_DNA"/>
</dbReference>
<evidence type="ECO:0000256" key="1">
    <source>
        <dbReference type="ARBA" id="ARBA00004141"/>
    </source>
</evidence>
<keyword evidence="3 6" id="KW-0812">Transmembrane</keyword>
<dbReference type="OrthoDB" id="10262656at2759"/>
<keyword evidence="5 6" id="KW-0472">Membrane</keyword>
<dbReference type="InterPro" id="IPR011701">
    <property type="entry name" value="MFS"/>
</dbReference>
<evidence type="ECO:0000313" key="9">
    <source>
        <dbReference type="EnsemblFungi" id="MAPG_01242T0"/>
    </source>
</evidence>
<evidence type="ECO:0000259" key="7">
    <source>
        <dbReference type="PROSITE" id="PS50850"/>
    </source>
</evidence>
<protein>
    <recommendedName>
        <fullName evidence="7">Major facilitator superfamily (MFS) profile domain-containing protein</fullName>
    </recommendedName>
</protein>
<reference evidence="9" key="5">
    <citation type="submission" date="2015-06" db="UniProtKB">
        <authorList>
            <consortium name="EnsemblFungi"/>
        </authorList>
    </citation>
    <scope>IDENTIFICATION</scope>
    <source>
        <strain evidence="9">ATCC 64411</strain>
    </source>
</reference>
<evidence type="ECO:0000256" key="3">
    <source>
        <dbReference type="ARBA" id="ARBA00022692"/>
    </source>
</evidence>
<feature type="transmembrane region" description="Helical" evidence="6">
    <location>
        <begin position="143"/>
        <end position="167"/>
    </location>
</feature>
<feature type="transmembrane region" description="Helical" evidence="6">
    <location>
        <begin position="52"/>
        <end position="74"/>
    </location>
</feature>
<dbReference type="InterPro" id="IPR020846">
    <property type="entry name" value="MFS_dom"/>
</dbReference>
<dbReference type="Proteomes" id="UP000011715">
    <property type="component" value="Unassembled WGS sequence"/>
</dbReference>
<dbReference type="EMBL" id="ADBL01000290">
    <property type="status" value="NOT_ANNOTATED_CDS"/>
    <property type="molecule type" value="Genomic_DNA"/>
</dbReference>
<evidence type="ECO:0000256" key="2">
    <source>
        <dbReference type="ARBA" id="ARBA00022448"/>
    </source>
</evidence>
<name>A0A0C4DN64_MAGP6</name>
<dbReference type="OMA" id="PCICISG"/>
<keyword evidence="2" id="KW-0813">Transport</keyword>
<dbReference type="GO" id="GO:0022857">
    <property type="term" value="F:transmembrane transporter activity"/>
    <property type="evidence" value="ECO:0007669"/>
    <property type="project" value="InterPro"/>
</dbReference>
<gene>
    <name evidence="8" type="ORF">MAPG_01242</name>
</gene>
<evidence type="ECO:0000313" key="10">
    <source>
        <dbReference type="Proteomes" id="UP000011715"/>
    </source>
</evidence>
<dbReference type="PROSITE" id="PS50850">
    <property type="entry name" value="MFS"/>
    <property type="match status" value="1"/>
</dbReference>
<dbReference type="PANTHER" id="PTHR23504">
    <property type="entry name" value="MAJOR FACILITATOR SUPERFAMILY DOMAIN-CONTAINING PROTEIN 10"/>
    <property type="match status" value="1"/>
</dbReference>
<keyword evidence="10" id="KW-1185">Reference proteome</keyword>
<dbReference type="GO" id="GO:0016020">
    <property type="term" value="C:membrane"/>
    <property type="evidence" value="ECO:0007669"/>
    <property type="project" value="UniProtKB-SubCell"/>
</dbReference>
<evidence type="ECO:0000256" key="4">
    <source>
        <dbReference type="ARBA" id="ARBA00022989"/>
    </source>
</evidence>
<proteinExistence type="predicted"/>
<reference evidence="8" key="3">
    <citation type="submission" date="2011-03" db="EMBL/GenBank/DDBJ databases">
        <title>Annotation of Magnaporthe poae ATCC 64411.</title>
        <authorList>
            <person name="Ma L.-J."/>
            <person name="Dead R."/>
            <person name="Young S.K."/>
            <person name="Zeng Q."/>
            <person name="Gargeya S."/>
            <person name="Fitzgerald M."/>
            <person name="Haas B."/>
            <person name="Abouelleil A."/>
            <person name="Alvarado L."/>
            <person name="Arachchi H.M."/>
            <person name="Berlin A."/>
            <person name="Brown A."/>
            <person name="Chapman S.B."/>
            <person name="Chen Z."/>
            <person name="Dunbar C."/>
            <person name="Freedman E."/>
            <person name="Gearin G."/>
            <person name="Gellesch M."/>
            <person name="Goldberg J."/>
            <person name="Griggs A."/>
            <person name="Gujja S."/>
            <person name="Heiman D."/>
            <person name="Howarth C."/>
            <person name="Larson L."/>
            <person name="Lui A."/>
            <person name="MacDonald P.J.P."/>
            <person name="Mehta T."/>
            <person name="Montmayeur A."/>
            <person name="Murphy C."/>
            <person name="Neiman D."/>
            <person name="Pearson M."/>
            <person name="Priest M."/>
            <person name="Roberts A."/>
            <person name="Saif S."/>
            <person name="Shea T."/>
            <person name="Shenoy N."/>
            <person name="Sisk P."/>
            <person name="Stolte C."/>
            <person name="Sykes S."/>
            <person name="Yandava C."/>
            <person name="Wortman J."/>
            <person name="Nusbaum C."/>
            <person name="Birren B."/>
        </authorList>
    </citation>
    <scope>NUCLEOTIDE SEQUENCE</scope>
    <source>
        <strain evidence="8">ATCC 64411</strain>
    </source>
</reference>
<dbReference type="VEuPathDB" id="FungiDB:MAPG_01242"/>
<reference evidence="8" key="2">
    <citation type="submission" date="2010-05" db="EMBL/GenBank/DDBJ databases">
        <title>The Genome Sequence of Magnaporthe poae strain ATCC 64411.</title>
        <authorList>
            <consortium name="The Broad Institute Genome Sequencing Platform"/>
            <consortium name="Broad Institute Genome Sequencing Center for Infectious Disease"/>
            <person name="Ma L.-J."/>
            <person name="Dead R."/>
            <person name="Young S."/>
            <person name="Zeng Q."/>
            <person name="Koehrsen M."/>
            <person name="Alvarado L."/>
            <person name="Berlin A."/>
            <person name="Chapman S.B."/>
            <person name="Chen Z."/>
            <person name="Freedman E."/>
            <person name="Gellesch M."/>
            <person name="Goldberg J."/>
            <person name="Griggs A."/>
            <person name="Gujja S."/>
            <person name="Heilman E.R."/>
            <person name="Heiman D."/>
            <person name="Hepburn T."/>
            <person name="Howarth C."/>
            <person name="Jen D."/>
            <person name="Larson L."/>
            <person name="Mehta T."/>
            <person name="Neiman D."/>
            <person name="Pearson M."/>
            <person name="Roberts A."/>
            <person name="Saif S."/>
            <person name="Shea T."/>
            <person name="Shenoy N."/>
            <person name="Sisk P."/>
            <person name="Stolte C."/>
            <person name="Sykes S."/>
            <person name="Walk T."/>
            <person name="White J."/>
            <person name="Yandava C."/>
            <person name="Haas B."/>
            <person name="Nusbaum C."/>
            <person name="Birren B."/>
        </authorList>
    </citation>
    <scope>NUCLEOTIDE SEQUENCE</scope>
    <source>
        <strain evidence="8">ATCC 64411</strain>
    </source>
</reference>
<dbReference type="InterPro" id="IPR001958">
    <property type="entry name" value="Tet-R_TetA/multi-R_MdtG-like"/>
</dbReference>
<evidence type="ECO:0000256" key="6">
    <source>
        <dbReference type="SAM" id="Phobius"/>
    </source>
</evidence>
<feature type="transmembrane region" description="Helical" evidence="6">
    <location>
        <begin position="21"/>
        <end position="40"/>
    </location>
</feature>
<dbReference type="eggNOG" id="KOG2615">
    <property type="taxonomic scope" value="Eukaryota"/>
</dbReference>
<keyword evidence="4 6" id="KW-1133">Transmembrane helix</keyword>
<dbReference type="InterPro" id="IPR036259">
    <property type="entry name" value="MFS_trans_sf"/>
</dbReference>
<dbReference type="SUPFAM" id="SSF103473">
    <property type="entry name" value="MFS general substrate transporter"/>
    <property type="match status" value="1"/>
</dbReference>
<dbReference type="Pfam" id="PF07690">
    <property type="entry name" value="MFS_1"/>
    <property type="match status" value="1"/>
</dbReference>
<organism evidence="9 10">
    <name type="scientific">Magnaporthiopsis poae (strain ATCC 64411 / 73-15)</name>
    <name type="common">Kentucky bluegrass fungus</name>
    <name type="synonym">Magnaporthe poae</name>
    <dbReference type="NCBI Taxonomy" id="644358"/>
    <lineage>
        <taxon>Eukaryota</taxon>
        <taxon>Fungi</taxon>
        <taxon>Dikarya</taxon>
        <taxon>Ascomycota</taxon>
        <taxon>Pezizomycotina</taxon>
        <taxon>Sordariomycetes</taxon>
        <taxon>Sordariomycetidae</taxon>
        <taxon>Magnaporthales</taxon>
        <taxon>Magnaporthaceae</taxon>
        <taxon>Magnaporthiopsis</taxon>
    </lineage>
</organism>
<feature type="domain" description="Major facilitator superfamily (MFS) profile" evidence="7">
    <location>
        <begin position="16"/>
        <end position="199"/>
    </location>
</feature>
<feature type="transmembrane region" description="Helical" evidence="6">
    <location>
        <begin position="86"/>
        <end position="108"/>
    </location>
</feature>
<dbReference type="EnsemblFungi" id="MAPG_01242T0">
    <property type="protein sequence ID" value="MAPG_01242T0"/>
    <property type="gene ID" value="MAPG_01242"/>
</dbReference>
<dbReference type="PRINTS" id="PR01035">
    <property type="entry name" value="TCRTETA"/>
</dbReference>